<feature type="transmembrane region" description="Helical" evidence="2">
    <location>
        <begin position="139"/>
        <end position="161"/>
    </location>
</feature>
<evidence type="ECO:0000313" key="4">
    <source>
        <dbReference type="Proteomes" id="UP000184471"/>
    </source>
</evidence>
<proteinExistence type="predicted"/>
<accession>A0A1M5LP70</accession>
<dbReference type="STRING" id="1070870.SAMN05444351_2879"/>
<feature type="transmembrane region" description="Helical" evidence="2">
    <location>
        <begin position="47"/>
        <end position="72"/>
    </location>
</feature>
<dbReference type="InterPro" id="IPR011701">
    <property type="entry name" value="MFS"/>
</dbReference>
<reference evidence="3 4" key="1">
    <citation type="submission" date="2016-11" db="EMBL/GenBank/DDBJ databases">
        <authorList>
            <person name="Jaros S."/>
            <person name="Januszkiewicz K."/>
            <person name="Wedrychowicz H."/>
        </authorList>
    </citation>
    <scope>NUCLEOTIDE SEQUENCE [LARGE SCALE GENOMIC DNA]</scope>
    <source>
        <strain evidence="3 4">DSM 45408</strain>
    </source>
</reference>
<feature type="transmembrane region" description="Helical" evidence="2">
    <location>
        <begin position="12"/>
        <end position="35"/>
    </location>
</feature>
<dbReference type="InterPro" id="IPR036259">
    <property type="entry name" value="MFS_trans_sf"/>
</dbReference>
<feature type="transmembrane region" description="Helical" evidence="2">
    <location>
        <begin position="292"/>
        <end position="310"/>
    </location>
</feature>
<feature type="transmembrane region" description="Helical" evidence="2">
    <location>
        <begin position="351"/>
        <end position="373"/>
    </location>
</feature>
<feature type="transmembrane region" description="Helical" evidence="2">
    <location>
        <begin position="167"/>
        <end position="188"/>
    </location>
</feature>
<feature type="transmembrane region" description="Helical" evidence="2">
    <location>
        <begin position="316"/>
        <end position="339"/>
    </location>
</feature>
<name>A0A1M5LP70_9ACTN</name>
<protein>
    <submittedName>
        <fullName evidence="3">Sugar phosphate permease</fullName>
    </submittedName>
</protein>
<dbReference type="Gene3D" id="1.20.1250.20">
    <property type="entry name" value="MFS general substrate transporter like domains"/>
    <property type="match status" value="1"/>
</dbReference>
<dbReference type="PANTHER" id="PTHR11360">
    <property type="entry name" value="MONOCARBOXYLATE TRANSPORTER"/>
    <property type="match status" value="1"/>
</dbReference>
<evidence type="ECO:0000256" key="2">
    <source>
        <dbReference type="SAM" id="Phobius"/>
    </source>
</evidence>
<feature type="transmembrane region" description="Helical" evidence="2">
    <location>
        <begin position="227"/>
        <end position="250"/>
    </location>
</feature>
<evidence type="ECO:0000256" key="1">
    <source>
        <dbReference type="SAM" id="MobiDB-lite"/>
    </source>
</evidence>
<feature type="transmembrane region" description="Helical" evidence="2">
    <location>
        <begin position="379"/>
        <end position="400"/>
    </location>
</feature>
<dbReference type="GO" id="GO:0022857">
    <property type="term" value="F:transmembrane transporter activity"/>
    <property type="evidence" value="ECO:0007669"/>
    <property type="project" value="InterPro"/>
</dbReference>
<keyword evidence="2" id="KW-1133">Transmembrane helix</keyword>
<dbReference type="OrthoDB" id="182417at2"/>
<feature type="region of interest" description="Disordered" evidence="1">
    <location>
        <begin position="193"/>
        <end position="216"/>
    </location>
</feature>
<dbReference type="AlphaFoldDB" id="A0A1M5LP70"/>
<dbReference type="PANTHER" id="PTHR11360:SF290">
    <property type="entry name" value="MONOCARBOXYLATE MFS PERMEASE"/>
    <property type="match status" value="1"/>
</dbReference>
<dbReference type="EMBL" id="FQVX01000003">
    <property type="protein sequence ID" value="SHG66942.1"/>
    <property type="molecule type" value="Genomic_DNA"/>
</dbReference>
<dbReference type="InterPro" id="IPR050327">
    <property type="entry name" value="Proton-linked_MCT"/>
</dbReference>
<keyword evidence="4" id="KW-1185">Reference proteome</keyword>
<sequence length="425" mass="40989">MAGRRPFGGWRVVAALAWTSGVTVGVSFYGVSVYLEALTTGPGALPVAVVSLATGAFLLVSGVSGLGVAALLDRLDPRWVVGGGAVLVAAAALGLGRVQTSGELLAAYAVLGVGFAATAAIPASTLVARWFVRRRTTALSLAFLGLPIGGAVLTPPVALLVDELGVAGASPWLAGGLLVAVLPAALLLRADPASAGQRPDGDAGPPLPPAGDGGGAPGVGPALRTGWFWVVTAALTLGMLGQVGTLSHLFSAVTQRLDTATAALAVSVTALASLAGRLAGSWLLARVRLAPAAVALLAVQGVATAATAVASGAPAVVGAAALFGVTMGNLQVLHPLLVAERFGGGRAYGRVLAASNLVVTAGMAGGPAAVGAVRAQTGGYTAALCLAGAAALAGAAVLAAGARTAGRPVAAGPGRAADGVAVRPG</sequence>
<dbReference type="Pfam" id="PF07690">
    <property type="entry name" value="MFS_1"/>
    <property type="match status" value="1"/>
</dbReference>
<feature type="transmembrane region" description="Helical" evidence="2">
    <location>
        <begin position="262"/>
        <end position="285"/>
    </location>
</feature>
<dbReference type="RefSeq" id="WP_073420926.1">
    <property type="nucleotide sequence ID" value="NZ_FQVX01000003.1"/>
</dbReference>
<gene>
    <name evidence="3" type="ORF">SAMN05444351_2879</name>
</gene>
<feature type="transmembrane region" description="Helical" evidence="2">
    <location>
        <begin position="79"/>
        <end position="99"/>
    </location>
</feature>
<keyword evidence="2" id="KW-0812">Transmembrane</keyword>
<feature type="transmembrane region" description="Helical" evidence="2">
    <location>
        <begin position="105"/>
        <end position="132"/>
    </location>
</feature>
<evidence type="ECO:0000313" key="3">
    <source>
        <dbReference type="EMBL" id="SHG66942.1"/>
    </source>
</evidence>
<dbReference type="SUPFAM" id="SSF103473">
    <property type="entry name" value="MFS general substrate transporter"/>
    <property type="match status" value="1"/>
</dbReference>
<organism evidence="3 4">
    <name type="scientific">Geodermatophilus nigrescens</name>
    <dbReference type="NCBI Taxonomy" id="1070870"/>
    <lineage>
        <taxon>Bacteria</taxon>
        <taxon>Bacillati</taxon>
        <taxon>Actinomycetota</taxon>
        <taxon>Actinomycetes</taxon>
        <taxon>Geodermatophilales</taxon>
        <taxon>Geodermatophilaceae</taxon>
        <taxon>Geodermatophilus</taxon>
    </lineage>
</organism>
<dbReference type="Proteomes" id="UP000184471">
    <property type="component" value="Unassembled WGS sequence"/>
</dbReference>
<keyword evidence="2" id="KW-0472">Membrane</keyword>